<evidence type="ECO:0000256" key="1">
    <source>
        <dbReference type="ARBA" id="ARBA00022505"/>
    </source>
</evidence>
<dbReference type="Proteomes" id="UP001595872">
    <property type="component" value="Unassembled WGS sequence"/>
</dbReference>
<keyword evidence="1" id="KW-0500">Molybdenum</keyword>
<dbReference type="PANTHER" id="PTHR11908">
    <property type="entry name" value="XANTHINE DEHYDROGENASE"/>
    <property type="match status" value="1"/>
</dbReference>
<dbReference type="Pfam" id="PF02738">
    <property type="entry name" value="MoCoBD_1"/>
    <property type="match status" value="1"/>
</dbReference>
<dbReference type="Gene3D" id="3.30.365.10">
    <property type="entry name" value="Aldehyde oxidase/xanthine dehydrogenase, molybdopterin binding domain"/>
    <property type="match status" value="5"/>
</dbReference>
<evidence type="ECO:0000313" key="6">
    <source>
        <dbReference type="Proteomes" id="UP001595872"/>
    </source>
</evidence>
<dbReference type="SMART" id="SM01008">
    <property type="entry name" value="Ald_Xan_dh_C"/>
    <property type="match status" value="1"/>
</dbReference>
<dbReference type="Pfam" id="PF01315">
    <property type="entry name" value="Ald_Xan_dh_C"/>
    <property type="match status" value="1"/>
</dbReference>
<feature type="region of interest" description="Disordered" evidence="3">
    <location>
        <begin position="118"/>
        <end position="142"/>
    </location>
</feature>
<dbReference type="InterPro" id="IPR008274">
    <property type="entry name" value="AldOxase/xan_DH_MoCoBD1"/>
</dbReference>
<dbReference type="EMBL" id="JBHSIT010000009">
    <property type="protein sequence ID" value="MFC4911486.1"/>
    <property type="molecule type" value="Genomic_DNA"/>
</dbReference>
<proteinExistence type="predicted"/>
<protein>
    <submittedName>
        <fullName evidence="5">Xanthine dehydrogenase family protein molybdopterin-binding subunit</fullName>
    </submittedName>
</protein>
<reference evidence="6" key="1">
    <citation type="journal article" date="2019" name="Int. J. Syst. Evol. Microbiol.">
        <title>The Global Catalogue of Microorganisms (GCM) 10K type strain sequencing project: providing services to taxonomists for standard genome sequencing and annotation.</title>
        <authorList>
            <consortium name="The Broad Institute Genomics Platform"/>
            <consortium name="The Broad Institute Genome Sequencing Center for Infectious Disease"/>
            <person name="Wu L."/>
            <person name="Ma J."/>
        </authorList>
    </citation>
    <scope>NUCLEOTIDE SEQUENCE [LARGE SCALE GENOMIC DNA]</scope>
    <source>
        <strain evidence="6">KLKA75</strain>
    </source>
</reference>
<dbReference type="InterPro" id="IPR036856">
    <property type="entry name" value="Ald_Oxase/Xan_DH_a/b_sf"/>
</dbReference>
<dbReference type="Pfam" id="PF20256">
    <property type="entry name" value="MoCoBD_2"/>
    <property type="match status" value="2"/>
</dbReference>
<dbReference type="SUPFAM" id="SSF54665">
    <property type="entry name" value="CO dehydrogenase molybdoprotein N-domain-like"/>
    <property type="match status" value="1"/>
</dbReference>
<gene>
    <name evidence="5" type="ORF">ACFPCY_29570</name>
</gene>
<accession>A0ABV9U6N5</accession>
<sequence length="672" mass="71955">MSRIEGRDKVTGAARYAYEFPVENVAYASAVTSTIACGEIEAVHAAEVLAMPGVLGVLSCENAPRLTRDDQDGELNVFQSRRVSYRGQLVAAVIAETSETAREAARVLRVDYRDERAPSLRLRSPAETQDEEPHGDTVEMGDPDAAFASAAVQLDATYRTPPEHNNPMEPHATLACWDGDRKLTVYDSNQGPSRVQSTLARLFELDKSDVRVIAQHVGGGFGSKGTPRPHVVLAAMAARAVGRPVRFAVTRQQMFAITGYRSPTAQRVRLGADRNGHLTVLVHESNEQTSTVRDFAEEAIKPSRVMYRAPNRRLAGRLARLDVPSTSWMRAPGEASGMYALECAMDELARTLDLDPIELRIRNEPENDPTSGHPFSSRNLIGCLREGASRFGWGSPTPSYTGLGVAASTYPANRAPSQAMARRDGNGHYTVRIAAVDIGTGARTALTRVAAEALGVEPSAVTLELGDSAFPKAPLAGGSTGTASWGTAVVRACEKLLAEPDAREALADTADEIKNEPDYSRHAFGAHFAEVTVDPVTGEIRVPRLLGVYAVGRVIDPVLARSQFIGGMTMGLGMALTEHTVFDRDGGFVNTDLAQYHVPACADVLSIDAFWLDEDDADLNPIAAKGIGEIGIVGTAAAIANAVHDATGVRFRDLPLTPQTVLPRLTGTPAST</sequence>
<dbReference type="PANTHER" id="PTHR11908:SF132">
    <property type="entry name" value="ALDEHYDE OXIDASE 1-RELATED"/>
    <property type="match status" value="1"/>
</dbReference>
<evidence type="ECO:0000313" key="5">
    <source>
        <dbReference type="EMBL" id="MFC4911486.1"/>
    </source>
</evidence>
<organism evidence="5 6">
    <name type="scientific">Actinomadura gamaensis</name>
    <dbReference type="NCBI Taxonomy" id="1763541"/>
    <lineage>
        <taxon>Bacteria</taxon>
        <taxon>Bacillati</taxon>
        <taxon>Actinomycetota</taxon>
        <taxon>Actinomycetes</taxon>
        <taxon>Streptosporangiales</taxon>
        <taxon>Thermomonosporaceae</taxon>
        <taxon>Actinomadura</taxon>
    </lineage>
</organism>
<keyword evidence="6" id="KW-1185">Reference proteome</keyword>
<dbReference type="RefSeq" id="WP_378260442.1">
    <property type="nucleotide sequence ID" value="NZ_JBHSIT010000009.1"/>
</dbReference>
<dbReference type="InterPro" id="IPR037165">
    <property type="entry name" value="AldOxase/xan_DH_Mopterin-bd_sf"/>
</dbReference>
<evidence type="ECO:0000256" key="2">
    <source>
        <dbReference type="ARBA" id="ARBA00023002"/>
    </source>
</evidence>
<feature type="domain" description="Aldehyde oxidase/xanthine dehydrogenase a/b hammerhead" evidence="4">
    <location>
        <begin position="11"/>
        <end position="116"/>
    </location>
</feature>
<dbReference type="Gene3D" id="3.90.1170.50">
    <property type="entry name" value="Aldehyde oxidase/xanthine dehydrogenase, a/b hammerhead"/>
    <property type="match status" value="1"/>
</dbReference>
<keyword evidence="2" id="KW-0560">Oxidoreductase</keyword>
<dbReference type="InterPro" id="IPR046867">
    <property type="entry name" value="AldOxase/xan_DH_MoCoBD2"/>
</dbReference>
<evidence type="ECO:0000259" key="4">
    <source>
        <dbReference type="SMART" id="SM01008"/>
    </source>
</evidence>
<comment type="caution">
    <text evidence="5">The sequence shown here is derived from an EMBL/GenBank/DDBJ whole genome shotgun (WGS) entry which is preliminary data.</text>
</comment>
<dbReference type="InterPro" id="IPR000674">
    <property type="entry name" value="Ald_Oxase/Xan_DH_a/b"/>
</dbReference>
<evidence type="ECO:0000256" key="3">
    <source>
        <dbReference type="SAM" id="MobiDB-lite"/>
    </source>
</evidence>
<dbReference type="SUPFAM" id="SSF56003">
    <property type="entry name" value="Molybdenum cofactor-binding domain"/>
    <property type="match status" value="1"/>
</dbReference>
<dbReference type="InterPro" id="IPR016208">
    <property type="entry name" value="Ald_Oxase/xanthine_DH-like"/>
</dbReference>
<name>A0ABV9U6N5_9ACTN</name>